<evidence type="ECO:0000256" key="4">
    <source>
        <dbReference type="ARBA" id="ARBA00022771"/>
    </source>
</evidence>
<comment type="cofactor">
    <cofactor evidence="7">
        <name>Zn(2+)</name>
        <dbReference type="ChEBI" id="CHEBI:29105"/>
    </cofactor>
    <text evidence="7">Binds 1 zinc ion per subunit.</text>
</comment>
<keyword evidence="2 7" id="KW-0808">Transferase</keyword>
<evidence type="ECO:0000256" key="1">
    <source>
        <dbReference type="ARBA" id="ARBA00011842"/>
    </source>
</evidence>
<feature type="zinc finger region" description="C4-type" evidence="7">
    <location>
        <begin position="110"/>
        <end position="132"/>
    </location>
</feature>
<feature type="binding site" evidence="7">
    <location>
        <position position="110"/>
    </location>
    <ligand>
        <name>Zn(2+)</name>
        <dbReference type="ChEBI" id="CHEBI:29105"/>
    </ligand>
</feature>
<feature type="domain" description="CoA carboxyltransferase N-terminal" evidence="8">
    <location>
        <begin position="106"/>
        <end position="377"/>
    </location>
</feature>
<keyword evidence="9" id="KW-0934">Plastid</keyword>
<dbReference type="PROSITE" id="PS50980">
    <property type="entry name" value="COA_CT_NTER"/>
    <property type="match status" value="1"/>
</dbReference>
<dbReference type="EC" id="2.1.3.15" evidence="7"/>
<keyword evidence="7" id="KW-0275">Fatty acid biosynthesis</keyword>
<dbReference type="PANTHER" id="PTHR42995:SF5">
    <property type="entry name" value="ACETYL-COENZYME A CARBOXYLASE CARBOXYL TRANSFERASE SUBUNIT BETA, CHLOROPLASTIC"/>
    <property type="match status" value="1"/>
</dbReference>
<name>A0A411K3A7_9CARY</name>
<dbReference type="Pfam" id="PF01039">
    <property type="entry name" value="Carboxyl_trans"/>
    <property type="match status" value="1"/>
</dbReference>
<dbReference type="GO" id="GO:0009317">
    <property type="term" value="C:acetyl-CoA carboxylase complex"/>
    <property type="evidence" value="ECO:0007669"/>
    <property type="project" value="InterPro"/>
</dbReference>
<dbReference type="Gene3D" id="3.90.226.10">
    <property type="entry name" value="2-enoyl-CoA Hydratase, Chain A, domain 1"/>
    <property type="match status" value="1"/>
</dbReference>
<dbReference type="InterPro" id="IPR000438">
    <property type="entry name" value="Acetyl_CoA_COase_Trfase_b_su"/>
</dbReference>
<evidence type="ECO:0000256" key="6">
    <source>
        <dbReference type="ARBA" id="ARBA00022840"/>
    </source>
</evidence>
<keyword evidence="7" id="KW-0443">Lipid metabolism</keyword>
<geneLocation type="plastid" evidence="9"/>
<feature type="binding site" evidence="7">
    <location>
        <position position="129"/>
    </location>
    <ligand>
        <name>Zn(2+)</name>
        <dbReference type="ChEBI" id="CHEBI:29105"/>
    </ligand>
</feature>
<dbReference type="GO" id="GO:0003989">
    <property type="term" value="F:acetyl-CoA carboxylase activity"/>
    <property type="evidence" value="ECO:0007669"/>
    <property type="project" value="InterPro"/>
</dbReference>
<dbReference type="GO" id="GO:0016743">
    <property type="term" value="F:carboxyl- or carbamoyltransferase activity"/>
    <property type="evidence" value="ECO:0007669"/>
    <property type="project" value="UniProtKB-UniRule"/>
</dbReference>
<feature type="binding site" evidence="7">
    <location>
        <position position="132"/>
    </location>
    <ligand>
        <name>Zn(2+)</name>
        <dbReference type="ChEBI" id="CHEBI:29105"/>
    </ligand>
</feature>
<dbReference type="GO" id="GO:0006633">
    <property type="term" value="P:fatty acid biosynthetic process"/>
    <property type="evidence" value="ECO:0007669"/>
    <property type="project" value="UniProtKB-KW"/>
</dbReference>
<keyword evidence="7" id="KW-0276">Fatty acid metabolism</keyword>
<comment type="subunit">
    <text evidence="7">Acetyl-CoA carboxylase is a heterohexamer composed of biotin carboxyl carrier protein (AccB), biotin carboxylase (AccC) and two subunits each of ACCase subunit alpha (AccA) and ACCase subunit beta (AccD).</text>
</comment>
<dbReference type="GO" id="GO:0005524">
    <property type="term" value="F:ATP binding"/>
    <property type="evidence" value="ECO:0007669"/>
    <property type="project" value="UniProtKB-KW"/>
</dbReference>
<proteinExistence type="inferred from homology"/>
<keyword evidence="4 7" id="KW-0863">Zinc-finger</keyword>
<dbReference type="GO" id="GO:2001295">
    <property type="term" value="P:malonyl-CoA biosynthetic process"/>
    <property type="evidence" value="ECO:0007669"/>
    <property type="project" value="UniProtKB-UniRule"/>
</dbReference>
<dbReference type="InterPro" id="IPR034733">
    <property type="entry name" value="AcCoA_carboxyl_beta"/>
</dbReference>
<reference evidence="9" key="1">
    <citation type="journal article" date="2019" name="Mol. Phylogenet. Evol.">
        <title>Plastid phylogenomic insights into the evolution of Caryophyllales.</title>
        <authorList>
            <person name="Yao G."/>
            <person name="Jin J.J."/>
            <person name="Li H.T."/>
            <person name="Yang J.B."/>
            <person name="Shiva Mandala V."/>
            <person name="Croley M."/>
            <person name="Mostow R."/>
            <person name="Douglas N.A."/>
            <person name="Chase M.W."/>
            <person name="Christenhusz M.J."/>
            <person name="Soltis D.E."/>
            <person name="Soltis P.S."/>
            <person name="Smith S.A."/>
            <person name="Brockington S.F."/>
            <person name="Moore M.J."/>
            <person name="Yi T.S."/>
            <person name="Li D.Z."/>
        </authorList>
    </citation>
    <scope>NUCLEOTIDE SEQUENCE</scope>
</reference>
<evidence type="ECO:0000259" key="8">
    <source>
        <dbReference type="PROSITE" id="PS50980"/>
    </source>
</evidence>
<comment type="similarity">
    <text evidence="7">Belongs to the AccD/PCCB family.</text>
</comment>
<evidence type="ECO:0000256" key="2">
    <source>
        <dbReference type="ARBA" id="ARBA00022679"/>
    </source>
</evidence>
<comment type="subunit">
    <text evidence="1">Acetyl-CoA carboxylase is a heterohexamer composed of biotin carboxyl carrier protein, biotin carboxylase and 2 subunits each of ACCase subunit alpha and ACCase plastid-coded subunit beta (accD).</text>
</comment>
<accession>A0A411K3A7</accession>
<organism evidence="9">
    <name type="scientific">Drosera indica</name>
    <dbReference type="NCBI Taxonomy" id="16680"/>
    <lineage>
        <taxon>Eukaryota</taxon>
        <taxon>Viridiplantae</taxon>
        <taxon>Streptophyta</taxon>
        <taxon>Embryophyta</taxon>
        <taxon>Tracheophyta</taxon>
        <taxon>Spermatophyta</taxon>
        <taxon>Magnoliopsida</taxon>
        <taxon>eudicotyledons</taxon>
        <taxon>Gunneridae</taxon>
        <taxon>Pentapetalae</taxon>
        <taxon>Caryophyllales</taxon>
        <taxon>Droseraceae</taxon>
        <taxon>Drosera</taxon>
    </lineage>
</organism>
<keyword evidence="7" id="KW-0444">Lipid biosynthesis</keyword>
<keyword evidence="5 7" id="KW-0862">Zinc</keyword>
<dbReference type="EMBL" id="MK397919">
    <property type="protein sequence ID" value="QBC71805.1"/>
    <property type="molecule type" value="Genomic_DNA"/>
</dbReference>
<feature type="binding site" evidence="7">
    <location>
        <position position="113"/>
    </location>
    <ligand>
        <name>Zn(2+)</name>
        <dbReference type="ChEBI" id="CHEBI:29105"/>
    </ligand>
</feature>
<evidence type="ECO:0000256" key="7">
    <source>
        <dbReference type="HAMAP-Rule" id="MF_01395"/>
    </source>
</evidence>
<dbReference type="InterPro" id="IPR029045">
    <property type="entry name" value="ClpP/crotonase-like_dom_sf"/>
</dbReference>
<dbReference type="HAMAP" id="MF_01395">
    <property type="entry name" value="AcetylCoA_CT_beta"/>
    <property type="match status" value="1"/>
</dbReference>
<dbReference type="AlphaFoldDB" id="A0A411K3A7"/>
<dbReference type="GO" id="GO:0008270">
    <property type="term" value="F:zinc ion binding"/>
    <property type="evidence" value="ECO:0007669"/>
    <property type="project" value="UniProtKB-UniRule"/>
</dbReference>
<evidence type="ECO:0000256" key="5">
    <source>
        <dbReference type="ARBA" id="ARBA00022833"/>
    </source>
</evidence>
<keyword evidence="3 7" id="KW-0547">Nucleotide-binding</keyword>
<dbReference type="UniPathway" id="UPA00655">
    <property type="reaction ID" value="UER00711"/>
</dbReference>
<comment type="pathway">
    <text evidence="7">Lipid metabolism; malonyl-CoA biosynthesis; malonyl-CoA from acetyl-CoA: step 1/1.</text>
</comment>
<gene>
    <name evidence="7 9" type="primary">accD</name>
</gene>
<sequence length="392" mass="45080">MKKNIDSQFMFKETGTLLFDERFFLVWDRDSEESSFFISPKYKKSNHIKTSIHIYLHSQKCCLDSSGLTGYFLNKFKKIYNKYFTSRRAFRRIYNCIKALEKNKHFWFECTKCSIVHLKKFLKSQLNICKQCKYHFQMTSSERIDFLIDPDTWSPMNEAMVSRDPIKFHSKAERYKYHINYYQRKTGLREAVQTGIGKLSGIPVAIGIMDFKFMGGSMGSAVGEKITRLIEYATQEFLPLIIVSASGGARMQEGSLSLMQMAKISSALHKYHSNKKSFFISIVTSPTTGGVIASFAMLGDIIIAEPNAYMAFAGKRVIQETLKRIFRLGSQETEYLFRKGLFDSIVPRNLLKGFLSEFLHLNISSVSCDDDKLSNSSGSDRVNKNLKKLRLK</sequence>
<protein>
    <recommendedName>
        <fullName evidence="7">Acetyl-coenzyme A carboxylase carboxyl transferase subunit beta</fullName>
        <shortName evidence="7">ACCase subunit beta</shortName>
        <shortName evidence="7">Acetyl-CoA carboxylase carboxyltransferase subunit beta</shortName>
        <ecNumber evidence="7">2.1.3.15</ecNumber>
    </recommendedName>
</protein>
<dbReference type="PANTHER" id="PTHR42995">
    <property type="entry name" value="ACETYL-COENZYME A CARBOXYLASE CARBOXYL TRANSFERASE SUBUNIT BETA, CHLOROPLASTIC"/>
    <property type="match status" value="1"/>
</dbReference>
<evidence type="ECO:0000256" key="3">
    <source>
        <dbReference type="ARBA" id="ARBA00022741"/>
    </source>
</evidence>
<dbReference type="SUPFAM" id="SSF52096">
    <property type="entry name" value="ClpP/crotonase"/>
    <property type="match status" value="1"/>
</dbReference>
<dbReference type="InterPro" id="IPR011762">
    <property type="entry name" value="COA_CT_N"/>
</dbReference>
<evidence type="ECO:0000313" key="9">
    <source>
        <dbReference type="EMBL" id="QBC71805.1"/>
    </source>
</evidence>
<comment type="function">
    <text evidence="7">Component of the acetyl coenzyme A carboxylase (ACC) complex. Biotin carboxylase (BC) catalyzes the carboxylation of biotin on its carrier protein (BCCP) and then the CO(2) group is transferred by the transcarboxylase to acetyl-CoA to form malonyl-CoA.</text>
</comment>
<dbReference type="PRINTS" id="PR01070">
    <property type="entry name" value="ACCCTRFRASEB"/>
</dbReference>
<dbReference type="NCBIfam" id="TIGR00515">
    <property type="entry name" value="accD"/>
    <property type="match status" value="1"/>
</dbReference>
<keyword evidence="6 7" id="KW-0067">ATP-binding</keyword>
<comment type="catalytic activity">
    <reaction evidence="7">
        <text>N(6)-carboxybiotinyl-L-lysyl-[protein] + acetyl-CoA = N(6)-biotinyl-L-lysyl-[protein] + malonyl-CoA</text>
        <dbReference type="Rhea" id="RHEA:54728"/>
        <dbReference type="Rhea" id="RHEA-COMP:10505"/>
        <dbReference type="Rhea" id="RHEA-COMP:10506"/>
        <dbReference type="ChEBI" id="CHEBI:57288"/>
        <dbReference type="ChEBI" id="CHEBI:57384"/>
        <dbReference type="ChEBI" id="CHEBI:83144"/>
        <dbReference type="ChEBI" id="CHEBI:83145"/>
        <dbReference type="EC" id="2.1.3.15"/>
    </reaction>
</comment>
<keyword evidence="7" id="KW-0479">Metal-binding</keyword>